<dbReference type="GO" id="GO:0032259">
    <property type="term" value="P:methylation"/>
    <property type="evidence" value="ECO:0007669"/>
    <property type="project" value="UniProtKB-KW"/>
</dbReference>
<proteinExistence type="predicted"/>
<reference evidence="5 6" key="1">
    <citation type="submission" date="2016-11" db="EMBL/GenBank/DDBJ databases">
        <title>The macronuclear genome of Stentor coeruleus: a giant cell with tiny introns.</title>
        <authorList>
            <person name="Slabodnick M."/>
            <person name="Ruby J.G."/>
            <person name="Reiff S.B."/>
            <person name="Swart E.C."/>
            <person name="Gosai S."/>
            <person name="Prabakaran S."/>
            <person name="Witkowska E."/>
            <person name="Larue G.E."/>
            <person name="Fisher S."/>
            <person name="Freeman R.M."/>
            <person name="Gunawardena J."/>
            <person name="Chu W."/>
            <person name="Stover N.A."/>
            <person name="Gregory B.D."/>
            <person name="Nowacki M."/>
            <person name="Derisi J."/>
            <person name="Roy S.W."/>
            <person name="Marshall W.F."/>
            <person name="Sood P."/>
        </authorList>
    </citation>
    <scope>NUCLEOTIDE SEQUENCE [LARGE SCALE GENOMIC DNA]</scope>
    <source>
        <strain evidence="5">WM001</strain>
    </source>
</reference>
<dbReference type="Gene3D" id="3.90.1410.10">
    <property type="entry name" value="set domain protein methyltransferase, domain 1"/>
    <property type="match status" value="1"/>
</dbReference>
<evidence type="ECO:0000313" key="5">
    <source>
        <dbReference type="EMBL" id="OMJ84696.1"/>
    </source>
</evidence>
<evidence type="ECO:0000256" key="3">
    <source>
        <dbReference type="ARBA" id="ARBA00022691"/>
    </source>
</evidence>
<accession>A0A1R2C6R3</accession>
<comment type="caution">
    <text evidence="5">The sequence shown here is derived from an EMBL/GenBank/DDBJ whole genome shotgun (WGS) entry which is preliminary data.</text>
</comment>
<evidence type="ECO:0000256" key="1">
    <source>
        <dbReference type="ARBA" id="ARBA00022603"/>
    </source>
</evidence>
<keyword evidence="1" id="KW-0489">Methyltransferase</keyword>
<dbReference type="AlphaFoldDB" id="A0A1R2C6R3"/>
<organism evidence="5 6">
    <name type="scientific">Stentor coeruleus</name>
    <dbReference type="NCBI Taxonomy" id="5963"/>
    <lineage>
        <taxon>Eukaryota</taxon>
        <taxon>Sar</taxon>
        <taxon>Alveolata</taxon>
        <taxon>Ciliophora</taxon>
        <taxon>Postciliodesmatophora</taxon>
        <taxon>Heterotrichea</taxon>
        <taxon>Heterotrichida</taxon>
        <taxon>Stentoridae</taxon>
        <taxon>Stentor</taxon>
    </lineage>
</organism>
<evidence type="ECO:0000259" key="4">
    <source>
        <dbReference type="Pfam" id="PF09273"/>
    </source>
</evidence>
<sequence length="524" mass="61827">MESTEKAQKTQAVALLKNWLESLGCEISPKVEYPALFNNQLYGMIAKSTIEPKETLIRIKYDAIISTELLQNTELKVIFDAYPEFFSKTNPEGIDNQFLSLIVYEKSKGPASKWALFFDTLPQTIDNLCDWDPDEVDELQDNDLKSDYLIRKDKNIGSYYDLSRILNKYPEFFPNEISVYSIEWCWKIIWTRSFMRSPEHSALIPYADFINHGPSNTGFYFADQKEEEADDEIYYEEYDEMYTNYEILKISCRDLYEINFSAIENVNEDTFEFAKRILVEADVIEKSLKDKKTKKPQKIDDINNSDFLIVTGDTEIYSEGSQIIFEYGNYSNTSLLIHYGFIIPENRFDYFRLKIQLSKLLQPLQLKHLPQKYHKTSFLIFYFSLNELSHNFLRTIRSLLWTQNNRDTSFFSQSDLPLEKKVLLKYAEILNNSLKSYPTTLEQDQKLNPSLSRHNFAITYRIQKKQILKKQIKLSLSALKIINKIYNKNPLDQDEQELSNKELKSYIDNVQYYYDKDQLIFNNP</sequence>
<keyword evidence="6" id="KW-1185">Reference proteome</keyword>
<gene>
    <name evidence="5" type="ORF">SteCoe_14154</name>
</gene>
<evidence type="ECO:0000256" key="2">
    <source>
        <dbReference type="ARBA" id="ARBA00022679"/>
    </source>
</evidence>
<dbReference type="InterPro" id="IPR036464">
    <property type="entry name" value="Rubisco_LSMT_subst-bd_sf"/>
</dbReference>
<dbReference type="CDD" id="cd10527">
    <property type="entry name" value="SET_LSMT"/>
    <property type="match status" value="1"/>
</dbReference>
<dbReference type="SUPFAM" id="SSF81822">
    <property type="entry name" value="RuBisCo LSMT C-terminal, substrate-binding domain"/>
    <property type="match status" value="1"/>
</dbReference>
<dbReference type="InterPro" id="IPR050600">
    <property type="entry name" value="SETD3_SETD6_MTase"/>
</dbReference>
<dbReference type="OrthoDB" id="295158at2759"/>
<dbReference type="SUPFAM" id="SSF82199">
    <property type="entry name" value="SET domain"/>
    <property type="match status" value="1"/>
</dbReference>
<dbReference type="GO" id="GO:0016279">
    <property type="term" value="F:protein-lysine N-methyltransferase activity"/>
    <property type="evidence" value="ECO:0007669"/>
    <property type="project" value="TreeGrafter"/>
</dbReference>
<dbReference type="Gene3D" id="3.90.1420.10">
    <property type="entry name" value="Rubisco LSMT, substrate-binding domain"/>
    <property type="match status" value="1"/>
</dbReference>
<dbReference type="InterPro" id="IPR046341">
    <property type="entry name" value="SET_dom_sf"/>
</dbReference>
<dbReference type="Proteomes" id="UP000187209">
    <property type="component" value="Unassembled WGS sequence"/>
</dbReference>
<dbReference type="EMBL" id="MPUH01000261">
    <property type="protein sequence ID" value="OMJ84696.1"/>
    <property type="molecule type" value="Genomic_DNA"/>
</dbReference>
<dbReference type="PANTHER" id="PTHR13271:SF137">
    <property type="entry name" value="SET DOMAIN-CONTAINING PROTEIN"/>
    <property type="match status" value="1"/>
</dbReference>
<dbReference type="PANTHER" id="PTHR13271">
    <property type="entry name" value="UNCHARACTERIZED PUTATIVE METHYLTRANSFERASE"/>
    <property type="match status" value="1"/>
</dbReference>
<dbReference type="Pfam" id="PF09273">
    <property type="entry name" value="Rubis-subs-bind"/>
    <property type="match status" value="1"/>
</dbReference>
<keyword evidence="2" id="KW-0808">Transferase</keyword>
<protein>
    <recommendedName>
        <fullName evidence="4">Rubisco LSMT substrate-binding domain-containing protein</fullName>
    </recommendedName>
</protein>
<keyword evidence="3" id="KW-0949">S-adenosyl-L-methionine</keyword>
<evidence type="ECO:0000313" key="6">
    <source>
        <dbReference type="Proteomes" id="UP000187209"/>
    </source>
</evidence>
<dbReference type="InterPro" id="IPR015353">
    <property type="entry name" value="Rubisco_LSMT_subst-bd"/>
</dbReference>
<name>A0A1R2C6R3_9CILI</name>
<feature type="domain" description="Rubisco LSMT substrate-binding" evidence="4">
    <location>
        <begin position="417"/>
        <end position="468"/>
    </location>
</feature>